<keyword evidence="3" id="KW-1185">Reference proteome</keyword>
<sequence>MSLIDYEITAACHVTDDDHSREYSPFAKIRRLVCSHGLTRCLLSYLSLRVFTKCLAPVATFLRLHDINIFPYLDNWLLVSPTKLQATQDLHYTLTILPPLGLQIGESLPPRQTKTKDISGTQSLPTEYDGHCTESSTSSRTHGLDSISSNISTAQNENLTSLAPSPISPPRGQPRHDHQERCIGAYSGGHHPLTSPGAIIFTSDKLHPKLPPTPVPVDGAPTAVVSKYTV</sequence>
<dbReference type="Proteomes" id="UP001142489">
    <property type="component" value="Unassembled WGS sequence"/>
</dbReference>
<dbReference type="AlphaFoldDB" id="A0A9Q0XEQ3"/>
<evidence type="ECO:0000313" key="3">
    <source>
        <dbReference type="Proteomes" id="UP001142489"/>
    </source>
</evidence>
<accession>A0A9Q0XEQ3</accession>
<dbReference type="EMBL" id="JAPFRF010000013">
    <property type="protein sequence ID" value="KAJ7312097.1"/>
    <property type="molecule type" value="Genomic_DNA"/>
</dbReference>
<feature type="compositionally biased region" description="Polar residues" evidence="1">
    <location>
        <begin position="133"/>
        <end position="147"/>
    </location>
</feature>
<feature type="region of interest" description="Disordered" evidence="1">
    <location>
        <begin position="107"/>
        <end position="147"/>
    </location>
</feature>
<evidence type="ECO:0000313" key="2">
    <source>
        <dbReference type="EMBL" id="KAJ7312097.1"/>
    </source>
</evidence>
<protein>
    <submittedName>
        <fullName evidence="2">Uncharacterized protein</fullName>
    </submittedName>
</protein>
<feature type="region of interest" description="Disordered" evidence="1">
    <location>
        <begin position="159"/>
        <end position="178"/>
    </location>
</feature>
<proteinExistence type="predicted"/>
<comment type="caution">
    <text evidence="2">The sequence shown here is derived from an EMBL/GenBank/DDBJ whole genome shotgun (WGS) entry which is preliminary data.</text>
</comment>
<gene>
    <name evidence="2" type="ORF">JRQ81_006437</name>
</gene>
<name>A0A9Q0XEQ3_9SAUR</name>
<reference evidence="2" key="1">
    <citation type="journal article" date="2023" name="DNA Res.">
        <title>Chromosome-level genome assembly of Phrynocephalus forsythii using third-generation DNA sequencing and Hi-C analysis.</title>
        <authorList>
            <person name="Qi Y."/>
            <person name="Zhao W."/>
            <person name="Zhao Y."/>
            <person name="Niu C."/>
            <person name="Cao S."/>
            <person name="Zhang Y."/>
        </authorList>
    </citation>
    <scope>NUCLEOTIDE SEQUENCE</scope>
    <source>
        <tissue evidence="2">Muscle</tissue>
    </source>
</reference>
<dbReference type="OrthoDB" id="10068174at2759"/>
<evidence type="ECO:0000256" key="1">
    <source>
        <dbReference type="SAM" id="MobiDB-lite"/>
    </source>
</evidence>
<organism evidence="2 3">
    <name type="scientific">Phrynocephalus forsythii</name>
    <dbReference type="NCBI Taxonomy" id="171643"/>
    <lineage>
        <taxon>Eukaryota</taxon>
        <taxon>Metazoa</taxon>
        <taxon>Chordata</taxon>
        <taxon>Craniata</taxon>
        <taxon>Vertebrata</taxon>
        <taxon>Euteleostomi</taxon>
        <taxon>Lepidosauria</taxon>
        <taxon>Squamata</taxon>
        <taxon>Bifurcata</taxon>
        <taxon>Unidentata</taxon>
        <taxon>Episquamata</taxon>
        <taxon>Toxicofera</taxon>
        <taxon>Iguania</taxon>
        <taxon>Acrodonta</taxon>
        <taxon>Agamidae</taxon>
        <taxon>Agaminae</taxon>
        <taxon>Phrynocephalus</taxon>
    </lineage>
</organism>